<dbReference type="STRING" id="930129.SAMN05216352_12411"/>
<evidence type="ECO:0000313" key="2">
    <source>
        <dbReference type="Proteomes" id="UP000199017"/>
    </source>
</evidence>
<dbReference type="AlphaFoldDB" id="A0A1G8R2C0"/>
<accession>A0A1G8R2C0</accession>
<keyword evidence="1" id="KW-0378">Hydrolase</keyword>
<dbReference type="GO" id="GO:0004386">
    <property type="term" value="F:helicase activity"/>
    <property type="evidence" value="ECO:0007669"/>
    <property type="project" value="UniProtKB-KW"/>
</dbReference>
<sequence length="246" mass="28423">MADREHQELQKERAHFEETKTYIREVLEKSLKDQQGYQRNIKHALVELDHLDSSLSYVNTLSNAQLLDMTTKEFRNLLNIQDNPYFSRIDFTPKDTEQTEQLYIGKTSLSRKDTHEPVIVDWRSPIANLYYEGSLGEASYEAEGQTHEGELSLKRQYVVEDGELEEIRDIDITARDQMLQAALTTNAEKRLKDIVSTIQSEQNRIIRAEMNKPLIVQGVAGSGKTTIAMHRIAYFIYTYAETFNPS</sequence>
<keyword evidence="1" id="KW-0067">ATP-binding</keyword>
<keyword evidence="2" id="KW-1185">Reference proteome</keyword>
<dbReference type="Proteomes" id="UP000199017">
    <property type="component" value="Unassembled WGS sequence"/>
</dbReference>
<protein>
    <submittedName>
        <fullName evidence="1">DNA helicase-2 / ATP-dependent DNA helicase PcrA</fullName>
    </submittedName>
</protein>
<organism evidence="1 2">
    <name type="scientific">Alteribacillus bidgolensis</name>
    <dbReference type="NCBI Taxonomy" id="930129"/>
    <lineage>
        <taxon>Bacteria</taxon>
        <taxon>Bacillati</taxon>
        <taxon>Bacillota</taxon>
        <taxon>Bacilli</taxon>
        <taxon>Bacillales</taxon>
        <taxon>Bacillaceae</taxon>
        <taxon>Alteribacillus</taxon>
    </lineage>
</organism>
<keyword evidence="1" id="KW-0547">Nucleotide-binding</keyword>
<dbReference type="InterPro" id="IPR027417">
    <property type="entry name" value="P-loop_NTPase"/>
</dbReference>
<evidence type="ECO:0000313" key="1">
    <source>
        <dbReference type="EMBL" id="SDJ11119.1"/>
    </source>
</evidence>
<dbReference type="EMBL" id="FNDU01000024">
    <property type="protein sequence ID" value="SDJ11119.1"/>
    <property type="molecule type" value="Genomic_DNA"/>
</dbReference>
<gene>
    <name evidence="1" type="ORF">SAMN05216352_12411</name>
</gene>
<dbReference type="Gene3D" id="3.40.50.300">
    <property type="entry name" value="P-loop containing nucleotide triphosphate hydrolases"/>
    <property type="match status" value="1"/>
</dbReference>
<proteinExistence type="predicted"/>
<name>A0A1G8R2C0_9BACI</name>
<reference evidence="1 2" key="1">
    <citation type="submission" date="2016-10" db="EMBL/GenBank/DDBJ databases">
        <authorList>
            <person name="de Groot N.N."/>
        </authorList>
    </citation>
    <scope>NUCLEOTIDE SEQUENCE [LARGE SCALE GENOMIC DNA]</scope>
    <source>
        <strain evidence="2">P4B,CCM 7963,CECT 7998,DSM 25260,IBRC-M 10614,KCTC 13821</strain>
    </source>
</reference>
<dbReference type="OrthoDB" id="9787585at2"/>
<keyword evidence="1" id="KW-0347">Helicase</keyword>
<dbReference type="SUPFAM" id="SSF52540">
    <property type="entry name" value="P-loop containing nucleoside triphosphate hydrolases"/>
    <property type="match status" value="1"/>
</dbReference>
<dbReference type="RefSeq" id="WP_091588093.1">
    <property type="nucleotide sequence ID" value="NZ_FNDU01000024.1"/>
</dbReference>